<dbReference type="AlphaFoldDB" id="A0A1E3IFF9"/>
<dbReference type="Proteomes" id="UP000094043">
    <property type="component" value="Chromosome 3"/>
</dbReference>
<organism evidence="2 3">
    <name type="scientific">Cryptococcus depauperatus CBS 7841</name>
    <dbReference type="NCBI Taxonomy" id="1295531"/>
    <lineage>
        <taxon>Eukaryota</taxon>
        <taxon>Fungi</taxon>
        <taxon>Dikarya</taxon>
        <taxon>Basidiomycota</taxon>
        <taxon>Agaricomycotina</taxon>
        <taxon>Tremellomycetes</taxon>
        <taxon>Tremellales</taxon>
        <taxon>Cryptococcaceae</taxon>
        <taxon>Cryptococcus</taxon>
    </lineage>
</organism>
<feature type="compositionally biased region" description="Low complexity" evidence="1">
    <location>
        <begin position="172"/>
        <end position="183"/>
    </location>
</feature>
<dbReference type="EMBL" id="CP143786">
    <property type="protein sequence ID" value="WVN87356.1"/>
    <property type="molecule type" value="Genomic_DNA"/>
</dbReference>
<proteinExistence type="predicted"/>
<sequence length="252" mass="28062">MPQVLYDASSYVRDECHHYSTYSRGPIVSRSQNPLPPSVTRDSGTSGFQYDETRAIVYREIDQLRRDNSGRLLPLETQEELSERSCDISSKVCQNIEAQLQRIISASQDTSQNPSGTAHSATVYGPNAYSHTASAPNESAYGSTVGDQQPYLAVGAHSASRPLSFRNPPHDGSGSRNWSGGRSYNHGSNNGPPSEPWYPHHRRSAHETPNEPWMLDPQPHQLSGSPRGQAIQPDSRYDPRSQRYNSDAVYYR</sequence>
<name>A0A1E3IFF9_9TREE</name>
<dbReference type="VEuPathDB" id="FungiDB:L203_03893"/>
<accession>A0A1E3IFF9</accession>
<keyword evidence="3" id="KW-1185">Reference proteome</keyword>
<reference evidence="2" key="2">
    <citation type="journal article" date="2022" name="Elife">
        <title>Obligate sexual reproduction of a homothallic fungus closely related to the Cryptococcus pathogenic species complex.</title>
        <authorList>
            <person name="Passer A.R."/>
            <person name="Clancey S.A."/>
            <person name="Shea T."/>
            <person name="David-Palma M."/>
            <person name="Averette A.F."/>
            <person name="Boekhout T."/>
            <person name="Porcel B.M."/>
            <person name="Nowrousian M."/>
            <person name="Cuomo C.A."/>
            <person name="Sun S."/>
            <person name="Heitman J."/>
            <person name="Coelho M.A."/>
        </authorList>
    </citation>
    <scope>NUCLEOTIDE SEQUENCE</scope>
    <source>
        <strain evidence="2">CBS 7841</strain>
    </source>
</reference>
<gene>
    <name evidence="2" type="ORF">L203_102534</name>
</gene>
<dbReference type="GeneID" id="91086746"/>
<dbReference type="RefSeq" id="XP_066068056.1">
    <property type="nucleotide sequence ID" value="XM_066211959.1"/>
</dbReference>
<feature type="region of interest" description="Disordered" evidence="1">
    <location>
        <begin position="160"/>
        <end position="252"/>
    </location>
</feature>
<feature type="region of interest" description="Disordered" evidence="1">
    <location>
        <begin position="23"/>
        <end position="47"/>
    </location>
</feature>
<reference evidence="2" key="1">
    <citation type="submission" date="2016-06" db="EMBL/GenBank/DDBJ databases">
        <authorList>
            <person name="Cuomo C."/>
            <person name="Litvintseva A."/>
            <person name="Heitman J."/>
            <person name="Chen Y."/>
            <person name="Sun S."/>
            <person name="Springer D."/>
            <person name="Dromer F."/>
            <person name="Young S."/>
            <person name="Zeng Q."/>
            <person name="Chapman S."/>
            <person name="Gujja S."/>
            <person name="Saif S."/>
            <person name="Birren B."/>
        </authorList>
    </citation>
    <scope>NUCLEOTIDE SEQUENCE</scope>
    <source>
        <strain evidence="2">CBS 7841</strain>
    </source>
</reference>
<evidence type="ECO:0000313" key="2">
    <source>
        <dbReference type="EMBL" id="WVN87356.1"/>
    </source>
</evidence>
<evidence type="ECO:0000313" key="3">
    <source>
        <dbReference type="Proteomes" id="UP000094043"/>
    </source>
</evidence>
<evidence type="ECO:0000256" key="1">
    <source>
        <dbReference type="SAM" id="MobiDB-lite"/>
    </source>
</evidence>
<reference evidence="2" key="3">
    <citation type="submission" date="2024-01" db="EMBL/GenBank/DDBJ databases">
        <authorList>
            <person name="Coelho M.A."/>
            <person name="David-Palma M."/>
            <person name="Shea T."/>
            <person name="Sun S."/>
            <person name="Cuomo C.A."/>
            <person name="Heitman J."/>
        </authorList>
    </citation>
    <scope>NUCLEOTIDE SEQUENCE</scope>
    <source>
        <strain evidence="2">CBS 7841</strain>
    </source>
</reference>
<dbReference type="KEGG" id="cdep:91086746"/>
<protein>
    <submittedName>
        <fullName evidence="2">Uncharacterized protein</fullName>
    </submittedName>
</protein>